<evidence type="ECO:0000313" key="9">
    <source>
        <dbReference type="EMBL" id="MBK7953130.1"/>
    </source>
</evidence>
<evidence type="ECO:0000259" key="8">
    <source>
        <dbReference type="PROSITE" id="PS50198"/>
    </source>
</evidence>
<organism evidence="9 10">
    <name type="scientific">Candidatus Accumulibacter affinis</name>
    <dbReference type="NCBI Taxonomy" id="2954384"/>
    <lineage>
        <taxon>Bacteria</taxon>
        <taxon>Pseudomonadati</taxon>
        <taxon>Pseudomonadota</taxon>
        <taxon>Betaproteobacteria</taxon>
        <taxon>Candidatus Accumulibacter</taxon>
    </lineage>
</organism>
<dbReference type="Gene3D" id="1.10.4030.10">
    <property type="entry name" value="Porin chaperone SurA, peptide-binding domain"/>
    <property type="match status" value="1"/>
</dbReference>
<keyword evidence="1 7" id="KW-0732">Signal</keyword>
<evidence type="ECO:0000256" key="6">
    <source>
        <dbReference type="ARBA" id="ARBA00023235"/>
    </source>
</evidence>
<evidence type="ECO:0000256" key="3">
    <source>
        <dbReference type="ARBA" id="ARBA00022764"/>
    </source>
</evidence>
<dbReference type="PANTHER" id="PTHR47637">
    <property type="entry name" value="CHAPERONE SURA"/>
    <property type="match status" value="1"/>
</dbReference>
<comment type="catalytic activity">
    <reaction evidence="7">
        <text>[protein]-peptidylproline (omega=180) = [protein]-peptidylproline (omega=0)</text>
        <dbReference type="Rhea" id="RHEA:16237"/>
        <dbReference type="Rhea" id="RHEA-COMP:10747"/>
        <dbReference type="Rhea" id="RHEA-COMP:10748"/>
        <dbReference type="ChEBI" id="CHEBI:83833"/>
        <dbReference type="ChEBI" id="CHEBI:83834"/>
        <dbReference type="EC" id="5.2.1.8"/>
    </reaction>
</comment>
<dbReference type="GO" id="GO:0051082">
    <property type="term" value="F:unfolded protein binding"/>
    <property type="evidence" value="ECO:0007669"/>
    <property type="project" value="UniProtKB-UniRule"/>
</dbReference>
<dbReference type="PROSITE" id="PS01096">
    <property type="entry name" value="PPIC_PPIASE_1"/>
    <property type="match status" value="1"/>
</dbReference>
<dbReference type="PANTHER" id="PTHR47637:SF1">
    <property type="entry name" value="CHAPERONE SURA"/>
    <property type="match status" value="1"/>
</dbReference>
<gene>
    <name evidence="7" type="primary">surA</name>
    <name evidence="9" type="ORF">IPK02_03605</name>
</gene>
<comment type="function">
    <text evidence="7">Chaperone involved in the correct folding and assembly of outer membrane proteins. Recognizes specific patterns of aromatic residues and the orientation of their side chains, which are found more frequently in integral outer membrane proteins. May act in both early periplasmic and late outer membrane-associated steps of protein maturation.</text>
</comment>
<feature type="chain" id="PRO_5038187791" description="Chaperone SurA" evidence="7">
    <location>
        <begin position="22"/>
        <end position="437"/>
    </location>
</feature>
<dbReference type="GO" id="GO:0003755">
    <property type="term" value="F:peptidyl-prolyl cis-trans isomerase activity"/>
    <property type="evidence" value="ECO:0007669"/>
    <property type="project" value="UniProtKB-UniRule"/>
</dbReference>
<dbReference type="GO" id="GO:0050821">
    <property type="term" value="P:protein stabilization"/>
    <property type="evidence" value="ECO:0007669"/>
    <property type="project" value="InterPro"/>
</dbReference>
<evidence type="ECO:0000313" key="10">
    <source>
        <dbReference type="Proteomes" id="UP000706151"/>
    </source>
</evidence>
<accession>A0A935T533</accession>
<dbReference type="EMBL" id="JADJOT010000002">
    <property type="protein sequence ID" value="MBK7953130.1"/>
    <property type="molecule type" value="Genomic_DNA"/>
</dbReference>
<dbReference type="InterPro" id="IPR023058">
    <property type="entry name" value="PPIase_PpiC_CS"/>
</dbReference>
<dbReference type="GO" id="GO:0030288">
    <property type="term" value="C:outer membrane-bounded periplasmic space"/>
    <property type="evidence" value="ECO:0007669"/>
    <property type="project" value="InterPro"/>
</dbReference>
<dbReference type="GO" id="GO:0043165">
    <property type="term" value="P:Gram-negative-bacterium-type cell outer membrane assembly"/>
    <property type="evidence" value="ECO:0007669"/>
    <property type="project" value="InterPro"/>
</dbReference>
<evidence type="ECO:0000256" key="2">
    <source>
        <dbReference type="ARBA" id="ARBA00022737"/>
    </source>
</evidence>
<keyword evidence="2 7" id="KW-0677">Repeat</keyword>
<sequence precursor="true">MVDLKMILRTLLLFACLVGLAAAQTRTAGQPVAVDRIVAVVNDEVITQYELRLRLESALAQLQRQGMTPPPRDVLEKQVLERLVVDKVQLQQARELGMRIDDAQLEQALQRIATGNNMSLAQFRAALEKDGIAFASFREEIRAEMTIARLREREVESKIFISDGEIDNYLANVSAQGSAGEEYQLAHILLRAPESASPEQIQKLRTKAEQVLDRLNKGDDFAQLAAAYSDAPDGMKGGNLGWRSLDRLPPMFAEASLKLKVGEVSPVLRSSNGFHLIKLLAKRGGGVAQAVEQTHARHILIKVNEVVSESEARHKLEGLHERIKHGESFAELARLFSQDGSASKGGDLGWVYPGDTVPEFERAMNLLAPGELSPPVQSPFGFHLIEVLERRVQDVSSERQRAAARQTLRERKREEAYQDWLRQARDRAYVEVRLEEG</sequence>
<dbReference type="Gene3D" id="3.10.50.40">
    <property type="match status" value="2"/>
</dbReference>
<keyword evidence="5 7" id="KW-0143">Chaperone</keyword>
<dbReference type="InterPro" id="IPR015391">
    <property type="entry name" value="SurA_N"/>
</dbReference>
<comment type="subcellular location">
    <subcellularLocation>
        <location evidence="7">Periplasm</location>
    </subcellularLocation>
    <text evidence="7">Is capable of associating with the outer membrane.</text>
</comment>
<dbReference type="AlphaFoldDB" id="A0A935T533"/>
<dbReference type="EC" id="5.2.1.8" evidence="7"/>
<dbReference type="InterPro" id="IPR000297">
    <property type="entry name" value="PPIase_PpiC"/>
</dbReference>
<dbReference type="Proteomes" id="UP000706151">
    <property type="component" value="Unassembled WGS sequence"/>
</dbReference>
<comment type="domain">
    <text evidence="7">The PPIase activity resides only in the second parvulin domain. The N-terminal region and the C-terminal tail are necessary and sufficient for the chaperone activity of SurA. The PPIase activity is dispensable for SurA to function as a chaperone. The N-terminal region and the C-terminal tail are also required for porin recognition.</text>
</comment>
<feature type="domain" description="PpiC" evidence="8">
    <location>
        <begin position="180"/>
        <end position="281"/>
    </location>
</feature>
<dbReference type="GO" id="GO:0042277">
    <property type="term" value="F:peptide binding"/>
    <property type="evidence" value="ECO:0007669"/>
    <property type="project" value="InterPro"/>
</dbReference>
<dbReference type="InterPro" id="IPR027304">
    <property type="entry name" value="Trigger_fact/SurA_dom_sf"/>
</dbReference>
<dbReference type="InterPro" id="IPR023034">
    <property type="entry name" value="PPIase_SurA"/>
</dbReference>
<dbReference type="PROSITE" id="PS50198">
    <property type="entry name" value="PPIC_PPIASE_2"/>
    <property type="match status" value="2"/>
</dbReference>
<dbReference type="HAMAP" id="MF_01183">
    <property type="entry name" value="Chaperone_SurA"/>
    <property type="match status" value="1"/>
</dbReference>
<dbReference type="Pfam" id="PF13616">
    <property type="entry name" value="Rotamase_3"/>
    <property type="match status" value="1"/>
</dbReference>
<dbReference type="SUPFAM" id="SSF54534">
    <property type="entry name" value="FKBP-like"/>
    <property type="match status" value="2"/>
</dbReference>
<evidence type="ECO:0000256" key="1">
    <source>
        <dbReference type="ARBA" id="ARBA00022729"/>
    </source>
</evidence>
<dbReference type="InterPro" id="IPR046357">
    <property type="entry name" value="PPIase_dom_sf"/>
</dbReference>
<protein>
    <recommendedName>
        <fullName evidence="7">Chaperone SurA</fullName>
    </recommendedName>
    <alternativeName>
        <fullName evidence="7">Peptidyl-prolyl cis-trans isomerase SurA</fullName>
        <shortName evidence="7">PPIase SurA</shortName>
        <ecNumber evidence="7">5.2.1.8</ecNumber>
    </alternativeName>
    <alternativeName>
        <fullName evidence="7">Rotamase SurA</fullName>
    </alternativeName>
</protein>
<comment type="caution">
    <text evidence="9">The sequence shown here is derived from an EMBL/GenBank/DDBJ whole genome shotgun (WGS) entry which is preliminary data.</text>
</comment>
<evidence type="ECO:0000256" key="4">
    <source>
        <dbReference type="ARBA" id="ARBA00023110"/>
    </source>
</evidence>
<evidence type="ECO:0000256" key="7">
    <source>
        <dbReference type="HAMAP-Rule" id="MF_01183"/>
    </source>
</evidence>
<dbReference type="SUPFAM" id="SSF109998">
    <property type="entry name" value="Triger factor/SurA peptide-binding domain-like"/>
    <property type="match status" value="1"/>
</dbReference>
<name>A0A935T533_9PROT</name>
<reference evidence="9 10" key="1">
    <citation type="submission" date="2020-10" db="EMBL/GenBank/DDBJ databases">
        <title>Connecting structure to function with the recovery of over 1000 high-quality activated sludge metagenome-assembled genomes encoding full-length rRNA genes using long-read sequencing.</title>
        <authorList>
            <person name="Singleton C.M."/>
            <person name="Petriglieri F."/>
            <person name="Kristensen J.M."/>
            <person name="Kirkegaard R.H."/>
            <person name="Michaelsen T.Y."/>
            <person name="Andersen M.H."/>
            <person name="Karst S.M."/>
            <person name="Dueholm M.S."/>
            <person name="Nielsen P.H."/>
            <person name="Albertsen M."/>
        </authorList>
    </citation>
    <scope>NUCLEOTIDE SEQUENCE [LARGE SCALE GENOMIC DNA]</scope>
    <source>
        <strain evidence="9">Fred_18-Q3-R57-64_BAT3C.720</strain>
    </source>
</reference>
<evidence type="ECO:0000256" key="5">
    <source>
        <dbReference type="ARBA" id="ARBA00023186"/>
    </source>
</evidence>
<proteinExistence type="inferred from homology"/>
<keyword evidence="3 7" id="KW-0574">Periplasm</keyword>
<feature type="signal peptide" evidence="7">
    <location>
        <begin position="1"/>
        <end position="21"/>
    </location>
</feature>
<dbReference type="GO" id="GO:0006457">
    <property type="term" value="P:protein folding"/>
    <property type="evidence" value="ECO:0007669"/>
    <property type="project" value="UniProtKB-UniRule"/>
</dbReference>
<keyword evidence="6 7" id="KW-0413">Isomerase</keyword>
<dbReference type="Pfam" id="PF09312">
    <property type="entry name" value="SurA_N"/>
    <property type="match status" value="1"/>
</dbReference>
<feature type="domain" description="PpiC" evidence="8">
    <location>
        <begin position="291"/>
        <end position="389"/>
    </location>
</feature>
<keyword evidence="4 7" id="KW-0697">Rotamase</keyword>
<dbReference type="InterPro" id="IPR050280">
    <property type="entry name" value="OMP_Chaperone_SurA"/>
</dbReference>
<dbReference type="Pfam" id="PF00639">
    <property type="entry name" value="Rotamase"/>
    <property type="match status" value="1"/>
</dbReference>